<reference evidence="1 2" key="1">
    <citation type="submission" date="2012-01" db="EMBL/GenBank/DDBJ databases">
        <title>Improved High-Quality Draft sequence of Metallosphaera yellowstonensis MK1.</title>
        <authorList>
            <consortium name="US DOE Joint Genome Institute"/>
            <person name="Lucas S."/>
            <person name="Han J."/>
            <person name="Cheng J.-F."/>
            <person name="Goodwin L."/>
            <person name="Pitluck S."/>
            <person name="Peters L."/>
            <person name="Teshima H."/>
            <person name="Detter J.C."/>
            <person name="Han C."/>
            <person name="Tapia R."/>
            <person name="Land M."/>
            <person name="Hauser L."/>
            <person name="Kyrpides N."/>
            <person name="Kozubal M."/>
            <person name="Macur R.E."/>
            <person name="Jay Z."/>
            <person name="Inskeep W."/>
            <person name="Woyke T."/>
        </authorList>
    </citation>
    <scope>NUCLEOTIDE SEQUENCE [LARGE SCALE GENOMIC DNA]</scope>
    <source>
        <strain evidence="1 2">MK1</strain>
    </source>
</reference>
<dbReference type="STRING" id="671065.MetMK1DRAFT_00013410"/>
<sequence>MWIKELSIRLVASEGSLLAQCNWRGRVVEVQKVNNKVSIRYLTHDKRLTFDNQRLFDMHSLTVLKGEEARTRMENELSGAVEEGAQDLSSLGMEIAIPTSLPIIFMRDLGKLYVDERRLLDFATKSVEYDLGREFIKDRPGMVSERRLKLTVILNDNRGLHTTHWLESGRGEVGWVNGSETWTYEVEGFREILSSLKPTSEAYQELKRYMHAFVNGG</sequence>
<keyword evidence="2" id="KW-1185">Reference proteome</keyword>
<dbReference type="EMBL" id="JH597761">
    <property type="protein sequence ID" value="EHP70837.1"/>
    <property type="molecule type" value="Genomic_DNA"/>
</dbReference>
<name>H2C3L6_9CREN</name>
<evidence type="ECO:0000313" key="2">
    <source>
        <dbReference type="Proteomes" id="UP000003980"/>
    </source>
</evidence>
<dbReference type="Proteomes" id="UP000003980">
    <property type="component" value="Unassembled WGS sequence"/>
</dbReference>
<accession>H2C3L6</accession>
<protein>
    <submittedName>
        <fullName evidence="1">Uncharacterized protein</fullName>
    </submittedName>
</protein>
<organism evidence="1 2">
    <name type="scientific">Metallosphaera yellowstonensis MK1</name>
    <dbReference type="NCBI Taxonomy" id="671065"/>
    <lineage>
        <taxon>Archaea</taxon>
        <taxon>Thermoproteota</taxon>
        <taxon>Thermoprotei</taxon>
        <taxon>Sulfolobales</taxon>
        <taxon>Sulfolobaceae</taxon>
        <taxon>Metallosphaera</taxon>
    </lineage>
</organism>
<dbReference type="HOGENOM" id="CLU_1269947_0_0_2"/>
<gene>
    <name evidence="1" type="ORF">MetMK1DRAFT_00013410</name>
</gene>
<evidence type="ECO:0000313" key="1">
    <source>
        <dbReference type="EMBL" id="EHP70837.1"/>
    </source>
</evidence>
<dbReference type="eggNOG" id="arCOG07314">
    <property type="taxonomic scope" value="Archaea"/>
</dbReference>
<dbReference type="AlphaFoldDB" id="H2C3L6"/>
<dbReference type="RefSeq" id="WP_009071719.1">
    <property type="nucleotide sequence ID" value="NZ_JH597761.1"/>
</dbReference>
<dbReference type="OrthoDB" id="38965at2157"/>
<proteinExistence type="predicted"/>